<organism evidence="1 2">
    <name type="scientific">Dorcoceras hygrometricum</name>
    <dbReference type="NCBI Taxonomy" id="472368"/>
    <lineage>
        <taxon>Eukaryota</taxon>
        <taxon>Viridiplantae</taxon>
        <taxon>Streptophyta</taxon>
        <taxon>Embryophyta</taxon>
        <taxon>Tracheophyta</taxon>
        <taxon>Spermatophyta</taxon>
        <taxon>Magnoliopsida</taxon>
        <taxon>eudicotyledons</taxon>
        <taxon>Gunneridae</taxon>
        <taxon>Pentapetalae</taxon>
        <taxon>asterids</taxon>
        <taxon>lamiids</taxon>
        <taxon>Lamiales</taxon>
        <taxon>Gesneriaceae</taxon>
        <taxon>Didymocarpoideae</taxon>
        <taxon>Trichosporeae</taxon>
        <taxon>Loxocarpinae</taxon>
        <taxon>Dorcoceras</taxon>
    </lineage>
</organism>
<dbReference type="AlphaFoldDB" id="A0A2Z7APP9"/>
<dbReference type="EMBL" id="KV014907">
    <property type="protein sequence ID" value="KZV21299.1"/>
    <property type="molecule type" value="Genomic_DNA"/>
</dbReference>
<accession>A0A2Z7APP9</accession>
<evidence type="ECO:0000313" key="2">
    <source>
        <dbReference type="Proteomes" id="UP000250235"/>
    </source>
</evidence>
<keyword evidence="2" id="KW-1185">Reference proteome</keyword>
<sequence>MTEASREEILTCQKPYDDVSSATSFWIALVTLRSVAGVSFVLLKKLLGISSSALHCSRYCQQFAISVLNQISRTLFVVIVAQKYKGIQVLQLVEGLTQLVVPPEVVEYPSSA</sequence>
<evidence type="ECO:0000313" key="1">
    <source>
        <dbReference type="EMBL" id="KZV21299.1"/>
    </source>
</evidence>
<dbReference type="Proteomes" id="UP000250235">
    <property type="component" value="Unassembled WGS sequence"/>
</dbReference>
<protein>
    <submittedName>
        <fullName evidence="1">Uncharacterized protein</fullName>
    </submittedName>
</protein>
<gene>
    <name evidence="1" type="ORF">F511_17591</name>
</gene>
<reference evidence="1 2" key="1">
    <citation type="journal article" date="2015" name="Proc. Natl. Acad. Sci. U.S.A.">
        <title>The resurrection genome of Boea hygrometrica: A blueprint for survival of dehydration.</title>
        <authorList>
            <person name="Xiao L."/>
            <person name="Yang G."/>
            <person name="Zhang L."/>
            <person name="Yang X."/>
            <person name="Zhao S."/>
            <person name="Ji Z."/>
            <person name="Zhou Q."/>
            <person name="Hu M."/>
            <person name="Wang Y."/>
            <person name="Chen M."/>
            <person name="Xu Y."/>
            <person name="Jin H."/>
            <person name="Xiao X."/>
            <person name="Hu G."/>
            <person name="Bao F."/>
            <person name="Hu Y."/>
            <person name="Wan P."/>
            <person name="Li L."/>
            <person name="Deng X."/>
            <person name="Kuang T."/>
            <person name="Xiang C."/>
            <person name="Zhu J.K."/>
            <person name="Oliver M.J."/>
            <person name="He Y."/>
        </authorList>
    </citation>
    <scope>NUCLEOTIDE SEQUENCE [LARGE SCALE GENOMIC DNA]</scope>
    <source>
        <strain evidence="2">cv. XS01</strain>
    </source>
</reference>
<proteinExistence type="predicted"/>
<name>A0A2Z7APP9_9LAMI</name>